<dbReference type="AlphaFoldDB" id="A0A368P4F4"/>
<comment type="caution">
    <text evidence="2">The sequence shown here is derived from an EMBL/GenBank/DDBJ whole genome shotgun (WGS) entry which is preliminary data.</text>
</comment>
<keyword evidence="1" id="KW-0175">Coiled coil</keyword>
<dbReference type="EMBL" id="QPIG01000003">
    <property type="protein sequence ID" value="RCU56964.1"/>
    <property type="molecule type" value="Genomic_DNA"/>
</dbReference>
<protein>
    <recommendedName>
        <fullName evidence="4">Response regulator</fullName>
    </recommendedName>
</protein>
<evidence type="ECO:0008006" key="4">
    <source>
        <dbReference type="Google" id="ProtNLM"/>
    </source>
</evidence>
<evidence type="ECO:0000256" key="1">
    <source>
        <dbReference type="SAM" id="Coils"/>
    </source>
</evidence>
<reference evidence="2 3" key="1">
    <citation type="submission" date="2018-07" db="EMBL/GenBank/DDBJ databases">
        <title>Oceanihabitans testaceum sp. nov., isolated from marine sediment.</title>
        <authorList>
            <person name="Li C.-M."/>
        </authorList>
    </citation>
    <scope>NUCLEOTIDE SEQUENCE [LARGE SCALE GENOMIC DNA]</scope>
    <source>
        <strain evidence="2 3">S9-10</strain>
    </source>
</reference>
<dbReference type="SUPFAM" id="SSF52172">
    <property type="entry name" value="CheY-like"/>
    <property type="match status" value="1"/>
</dbReference>
<keyword evidence="3" id="KW-1185">Reference proteome</keyword>
<evidence type="ECO:0000313" key="3">
    <source>
        <dbReference type="Proteomes" id="UP000252249"/>
    </source>
</evidence>
<dbReference type="Proteomes" id="UP000252249">
    <property type="component" value="Unassembled WGS sequence"/>
</dbReference>
<proteinExistence type="predicted"/>
<organism evidence="2 3">
    <name type="scientific">Oceanihabitans sediminis</name>
    <dbReference type="NCBI Taxonomy" id="1812012"/>
    <lineage>
        <taxon>Bacteria</taxon>
        <taxon>Pseudomonadati</taxon>
        <taxon>Bacteroidota</taxon>
        <taxon>Flavobacteriia</taxon>
        <taxon>Flavobacteriales</taxon>
        <taxon>Flavobacteriaceae</taxon>
        <taxon>Oceanihabitans</taxon>
    </lineage>
</organism>
<gene>
    <name evidence="2" type="ORF">DU428_08420</name>
</gene>
<dbReference type="OrthoDB" id="8480007at2"/>
<dbReference type="InterPro" id="IPR011006">
    <property type="entry name" value="CheY-like_superfamily"/>
</dbReference>
<name>A0A368P4F4_9FLAO</name>
<evidence type="ECO:0000313" key="2">
    <source>
        <dbReference type="EMBL" id="RCU56964.1"/>
    </source>
</evidence>
<dbReference type="RefSeq" id="WP_113966819.1">
    <property type="nucleotide sequence ID" value="NZ_QNRP01000013.1"/>
</dbReference>
<sequence>METKYRIGYVDEDIKQVRKYQRRFRKFGFEVVGYEFTQGMTLEDLMQQVYDSNIDLLMIDYKLDESNLVVFNGEAVECAIYDAKPLFPHIIFTNKKDDAEPHVEDWKIIFDKDEIFSEGEDDNKKVQHFIITLERSIEQYRKHIQRRKNDISNLLEKGKIQKLNPDEKHNLLKLQKELKVLDPSNEIEVPEYLLLSENLSEVEDLKDEAEEFLKKLIEKKKKQ</sequence>
<feature type="coiled-coil region" evidence="1">
    <location>
        <begin position="195"/>
        <end position="222"/>
    </location>
</feature>
<accession>A0A368P4F4</accession>